<dbReference type="Proteomes" id="UP000271678">
    <property type="component" value="Unassembled WGS sequence"/>
</dbReference>
<name>A0A3M9MJC2_9MICO</name>
<proteinExistence type="predicted"/>
<dbReference type="AlphaFoldDB" id="A0A3M9MJC2"/>
<organism evidence="1 2">
    <name type="scientific">Flexivirga caeni</name>
    <dbReference type="NCBI Taxonomy" id="2294115"/>
    <lineage>
        <taxon>Bacteria</taxon>
        <taxon>Bacillati</taxon>
        <taxon>Actinomycetota</taxon>
        <taxon>Actinomycetes</taxon>
        <taxon>Micrococcales</taxon>
        <taxon>Dermacoccaceae</taxon>
        <taxon>Flexivirga</taxon>
    </lineage>
</organism>
<dbReference type="InterPro" id="IPR022292">
    <property type="entry name" value="CHP03843"/>
</dbReference>
<sequence length="260" mass="28510">MQRLLTDGPLEVEGRLVEASNYVLRVWIDAEDGRICAVYKPVRGERPLWDFPQGSLAAREFAAYLVSRAGGWECVPVTALRPDGPFGAGSVQQWVGPLDPVDDNGLLRIDPVHAVPVDYLPVLGVTDEHDEPLVVSHAAREQLREIALLDVVVNNADRKGSAMIVDGSRLYAVDHGLTLHAEEKLRTVLWGFAGRELSAAEITRLTQLRHAVDGVLGAQLRGVIQDEEVAALADRIDDLLAAGRMPAPPDDRHPLPWPLW</sequence>
<protein>
    <submittedName>
        <fullName evidence="1">SCO1664 family protein</fullName>
    </submittedName>
</protein>
<comment type="caution">
    <text evidence="1">The sequence shown here is derived from an EMBL/GenBank/DDBJ whole genome shotgun (WGS) entry which is preliminary data.</text>
</comment>
<gene>
    <name evidence="1" type="ORF">EFY87_04025</name>
</gene>
<keyword evidence="2" id="KW-1185">Reference proteome</keyword>
<dbReference type="OrthoDB" id="3423180at2"/>
<dbReference type="EMBL" id="RJJQ01000002">
    <property type="protein sequence ID" value="RNI24953.1"/>
    <property type="molecule type" value="Genomic_DNA"/>
</dbReference>
<evidence type="ECO:0000313" key="1">
    <source>
        <dbReference type="EMBL" id="RNI24953.1"/>
    </source>
</evidence>
<evidence type="ECO:0000313" key="2">
    <source>
        <dbReference type="Proteomes" id="UP000271678"/>
    </source>
</evidence>
<dbReference type="NCBIfam" id="TIGR03843">
    <property type="entry name" value="SCO1664 family protein"/>
    <property type="match status" value="1"/>
</dbReference>
<accession>A0A3M9MJC2</accession>
<reference evidence="1 2" key="1">
    <citation type="submission" date="2018-11" db="EMBL/GenBank/DDBJ databases">
        <title>Draft genome of Simplicispira Flexivirga sp. BO-16.</title>
        <authorList>
            <person name="Im W.T."/>
        </authorList>
    </citation>
    <scope>NUCLEOTIDE SEQUENCE [LARGE SCALE GENOMIC DNA]</scope>
    <source>
        <strain evidence="1 2">BO-16</strain>
    </source>
</reference>